<dbReference type="EMBL" id="CP002801">
    <property type="protein sequence ID" value="AEH11035.1"/>
    <property type="molecule type" value="Genomic_DNA"/>
</dbReference>
<organism evidence="3 4">
    <name type="scientific">Candidatus Protofrankia datiscae</name>
    <dbReference type="NCBI Taxonomy" id="2716812"/>
    <lineage>
        <taxon>Bacteria</taxon>
        <taxon>Bacillati</taxon>
        <taxon>Actinomycetota</taxon>
        <taxon>Actinomycetes</taxon>
        <taxon>Frankiales</taxon>
        <taxon>Frankiaceae</taxon>
        <taxon>Protofrankia</taxon>
    </lineage>
</organism>
<dbReference type="HOGENOM" id="CLU_088539_0_0_11"/>
<evidence type="ECO:0000259" key="2">
    <source>
        <dbReference type="Pfam" id="PF13845"/>
    </source>
</evidence>
<dbReference type="STRING" id="656024.FsymDg_3758"/>
<keyword evidence="1" id="KW-1133">Transmembrane helix</keyword>
<keyword evidence="1" id="KW-0812">Transmembrane</keyword>
<evidence type="ECO:0000313" key="4">
    <source>
        <dbReference type="Proteomes" id="UP000001549"/>
    </source>
</evidence>
<proteinExistence type="predicted"/>
<protein>
    <recommendedName>
        <fullName evidence="2">Septum formation-related domain-containing protein</fullName>
    </recommendedName>
</protein>
<sequence>MKATARDGRDPFEGLHLDDTFVRSARFIEPSADERLAASGEAARGRCRVEPVRSKGQRVFYRWMWTPGSPRRRRATRLVAFLTLLAGMAGLALFLLRNNPRAAVVSAPAPSAGTPVRMQEPGFADSAAAATSPATSPAVLSVPAQRFVLDPTLLGELRPGDCLLWAPDSAHEVTPTKVGCDQPHLDQVTGVVDLAAPFPGWPGRPALDAATARDCVAAARALFGDTGSVPGLKVASIYPEESAWQAGTHALVCTVRADDLRPRVGPAPVVGLPT</sequence>
<evidence type="ECO:0000256" key="1">
    <source>
        <dbReference type="SAM" id="Phobius"/>
    </source>
</evidence>
<feature type="transmembrane region" description="Helical" evidence="1">
    <location>
        <begin position="78"/>
        <end position="96"/>
    </location>
</feature>
<reference evidence="3 4" key="1">
    <citation type="submission" date="2011-05" db="EMBL/GenBank/DDBJ databases">
        <title>Complete sequence of chromosome of Frankia symbiont of Datisca glomerata.</title>
        <authorList>
            <consortium name="US DOE Joint Genome Institute"/>
            <person name="Lucas S."/>
            <person name="Han J."/>
            <person name="Lapidus A."/>
            <person name="Cheng J.-F."/>
            <person name="Goodwin L."/>
            <person name="Pitluck S."/>
            <person name="Peters L."/>
            <person name="Mikhailova N."/>
            <person name="Chertkov O."/>
            <person name="Teshima H."/>
            <person name="Han C."/>
            <person name="Tapia R."/>
            <person name="Land M."/>
            <person name="Hauser L."/>
            <person name="Kyrpides N."/>
            <person name="Ivanova N."/>
            <person name="Pagani I."/>
            <person name="Berry A."/>
            <person name="Pawlowski K."/>
            <person name="Persson T."/>
            <person name="Vanden Heuvel B."/>
            <person name="Benson D."/>
            <person name="Woyke T."/>
        </authorList>
    </citation>
    <scope>NUCLEOTIDE SEQUENCE [LARGE SCALE GENOMIC DNA]</scope>
    <source>
        <strain evidence="4">4085684</strain>
    </source>
</reference>
<keyword evidence="4" id="KW-1185">Reference proteome</keyword>
<gene>
    <name evidence="3" type="ordered locus">FsymDg_3758</name>
</gene>
<evidence type="ECO:0000313" key="3">
    <source>
        <dbReference type="EMBL" id="AEH11035.1"/>
    </source>
</evidence>
<dbReference type="InterPro" id="IPR026004">
    <property type="entry name" value="Septum_form"/>
</dbReference>
<dbReference type="KEGG" id="fsy:FsymDg_3758"/>
<keyword evidence="1" id="KW-0472">Membrane</keyword>
<dbReference type="Proteomes" id="UP000001549">
    <property type="component" value="Chromosome"/>
</dbReference>
<name>F8B513_9ACTN</name>
<accession>F8B513</accession>
<dbReference type="AlphaFoldDB" id="F8B513"/>
<dbReference type="RefSeq" id="WP_013874915.1">
    <property type="nucleotide sequence ID" value="NC_015656.1"/>
</dbReference>
<dbReference type="eggNOG" id="ENOG5033A46">
    <property type="taxonomic scope" value="Bacteria"/>
</dbReference>
<feature type="domain" description="Septum formation-related" evidence="2">
    <location>
        <begin position="158"/>
        <end position="253"/>
    </location>
</feature>
<dbReference type="Pfam" id="PF13845">
    <property type="entry name" value="Septum_form"/>
    <property type="match status" value="1"/>
</dbReference>